<dbReference type="GO" id="GO:0005997">
    <property type="term" value="P:xylulose metabolic process"/>
    <property type="evidence" value="ECO:0007669"/>
    <property type="project" value="TreeGrafter"/>
</dbReference>
<dbReference type="NCBIfam" id="NF005559">
    <property type="entry name" value="PRK07231.1"/>
    <property type="match status" value="1"/>
</dbReference>
<dbReference type="STRING" id="134601.AFA91_23565"/>
<dbReference type="PANTHER" id="PTHR44252:SF3">
    <property type="entry name" value="D-ERYTHRULOSE REDUCTASE-RELATED"/>
    <property type="match status" value="1"/>
</dbReference>
<evidence type="ECO:0000256" key="3">
    <source>
        <dbReference type="ARBA" id="ARBA00023002"/>
    </source>
</evidence>
<dbReference type="PRINTS" id="PR00081">
    <property type="entry name" value="GDHRDH"/>
</dbReference>
<evidence type="ECO:0000256" key="2">
    <source>
        <dbReference type="ARBA" id="ARBA00022857"/>
    </source>
</evidence>
<dbReference type="InterPro" id="IPR036291">
    <property type="entry name" value="NAD(P)-bd_dom_sf"/>
</dbReference>
<reference evidence="5 6" key="1">
    <citation type="submission" date="2015-07" db="EMBL/GenBank/DDBJ databases">
        <title>Complete genome sequence of Mycobacterium goodii X7B, a facultative thermophilic biodesulfurizing bacterium.</title>
        <authorList>
            <person name="Yu B."/>
            <person name="Li F."/>
            <person name="Xu P."/>
        </authorList>
    </citation>
    <scope>NUCLEOTIDE SEQUENCE [LARGE SCALE GENOMIC DNA]</scope>
    <source>
        <strain evidence="5 6">X7B</strain>
    </source>
</reference>
<dbReference type="FunFam" id="3.40.50.720:FF:000084">
    <property type="entry name" value="Short-chain dehydrogenase reductase"/>
    <property type="match status" value="1"/>
</dbReference>
<dbReference type="Proteomes" id="UP000062255">
    <property type="component" value="Chromosome"/>
</dbReference>
<evidence type="ECO:0000313" key="5">
    <source>
        <dbReference type="EMBL" id="AKS34367.1"/>
    </source>
</evidence>
<gene>
    <name evidence="5" type="ORF">AFA91_23565</name>
</gene>
<dbReference type="InterPro" id="IPR051737">
    <property type="entry name" value="L-xylulose/Carbonyl_redctase"/>
</dbReference>
<dbReference type="Pfam" id="PF13561">
    <property type="entry name" value="adh_short_C2"/>
    <property type="match status" value="1"/>
</dbReference>
<name>A0A0K0XAI0_MYCGD</name>
<accession>A0A0K0XAI0</accession>
<sequence>MTTSTQDRADDRYAGVLRLDGKRALITGATKGIGADIARAFAAAGARLVLSGRDTGELDAARTTLREEFDAEVHTVAIDLAEPDAPGELARRAAEAFGGLDVLVNNAGISHPQPVVDTDPALFDATIAVNLRAPALLAAAVGKAMADAGGGGAIITVASAAALAPLPDHYAYCASKAGLVMATKVLARELGPHGVRANSVCPTVVLTEMGQRVWGDEAKSAPMIARIPLGRFAVPHEVSDAVVWLASDAASMVNGVDIPVDGGYTMG</sequence>
<dbReference type="OrthoDB" id="286404at2"/>
<proteinExistence type="inferred from homology"/>
<dbReference type="SMART" id="SM00822">
    <property type="entry name" value="PKS_KR"/>
    <property type="match status" value="1"/>
</dbReference>
<dbReference type="GO" id="GO:0006006">
    <property type="term" value="P:glucose metabolic process"/>
    <property type="evidence" value="ECO:0007669"/>
    <property type="project" value="TreeGrafter"/>
</dbReference>
<dbReference type="InterPro" id="IPR057326">
    <property type="entry name" value="KR_dom"/>
</dbReference>
<evidence type="ECO:0000313" key="6">
    <source>
        <dbReference type="Proteomes" id="UP000062255"/>
    </source>
</evidence>
<comment type="similarity">
    <text evidence="1">Belongs to the short-chain dehydrogenases/reductases (SDR) family.</text>
</comment>
<dbReference type="GO" id="GO:0050038">
    <property type="term" value="F:L-xylulose reductase (NADPH) activity"/>
    <property type="evidence" value="ECO:0007669"/>
    <property type="project" value="TreeGrafter"/>
</dbReference>
<dbReference type="Gene3D" id="3.40.50.720">
    <property type="entry name" value="NAD(P)-binding Rossmann-like Domain"/>
    <property type="match status" value="1"/>
</dbReference>
<dbReference type="EMBL" id="CP012150">
    <property type="protein sequence ID" value="AKS34367.1"/>
    <property type="molecule type" value="Genomic_DNA"/>
</dbReference>
<keyword evidence="2" id="KW-0521">NADP</keyword>
<evidence type="ECO:0000256" key="1">
    <source>
        <dbReference type="ARBA" id="ARBA00006484"/>
    </source>
</evidence>
<protein>
    <submittedName>
        <fullName evidence="5">Short-chain dehydrogenase</fullName>
    </submittedName>
</protein>
<dbReference type="PANTHER" id="PTHR44252">
    <property type="entry name" value="D-ERYTHRULOSE REDUCTASE"/>
    <property type="match status" value="1"/>
</dbReference>
<dbReference type="PRINTS" id="PR00080">
    <property type="entry name" value="SDRFAMILY"/>
</dbReference>
<dbReference type="SUPFAM" id="SSF51735">
    <property type="entry name" value="NAD(P)-binding Rossmann-fold domains"/>
    <property type="match status" value="1"/>
</dbReference>
<keyword evidence="3" id="KW-0560">Oxidoreductase</keyword>
<evidence type="ECO:0000259" key="4">
    <source>
        <dbReference type="SMART" id="SM00822"/>
    </source>
</evidence>
<dbReference type="GO" id="GO:0004090">
    <property type="term" value="F:carbonyl reductase (NADPH) activity"/>
    <property type="evidence" value="ECO:0007669"/>
    <property type="project" value="TreeGrafter"/>
</dbReference>
<dbReference type="KEGG" id="mgo:AFA91_23565"/>
<dbReference type="AlphaFoldDB" id="A0A0K0XAI0"/>
<organism evidence="5 6">
    <name type="scientific">Mycolicibacterium goodii</name>
    <name type="common">Mycobacterium goodii</name>
    <dbReference type="NCBI Taxonomy" id="134601"/>
    <lineage>
        <taxon>Bacteria</taxon>
        <taxon>Bacillati</taxon>
        <taxon>Actinomycetota</taxon>
        <taxon>Actinomycetes</taxon>
        <taxon>Mycobacteriales</taxon>
        <taxon>Mycobacteriaceae</taxon>
        <taxon>Mycolicibacterium</taxon>
    </lineage>
</organism>
<feature type="domain" description="Ketoreductase" evidence="4">
    <location>
        <begin position="22"/>
        <end position="209"/>
    </location>
</feature>
<dbReference type="PATRIC" id="fig|134601.6.peg.4873"/>
<dbReference type="InterPro" id="IPR002347">
    <property type="entry name" value="SDR_fam"/>
</dbReference>
<dbReference type="RefSeq" id="WP_049746826.1">
    <property type="nucleotide sequence ID" value="NZ_CP012150.1"/>
</dbReference>